<evidence type="ECO:0000313" key="2">
    <source>
        <dbReference type="EMBL" id="MCI0184853.1"/>
    </source>
</evidence>
<sequence length="371" mass="42426">MAANIIVTGPIFREATKHTTYYTVEIKEKGSSAPAKGLPAGNEIIFTIFVSLQSATRIHLDKLPLGEHLWVQGELVTDRPTSECPSGIGVIALHVDLLPAKNKREAPKQQNHPDPHHPIDLHGVQQVKQKEPFMISIDQLQIPERFLTTILNRKKTQALELRVQKTGELDQPIQVEIKNKDYWIIDGYRRYVVAKQLHWEQVPILVVASDEHEPVVAQEPPMPDEVDERPEHHVPLESWQLHMHQTLEGTCPRCRQRIDQHIAVYQVTDPSLPRSAKNATMLCPDCANGQPNPAMIGYQVNTIVVHHLCRETGWTALEAREWLVNFPKKYVFVTMSRDHSIRAYESWDKSEPIACLRVQNNEINFIKLKKQ</sequence>
<dbReference type="RefSeq" id="WP_241716858.1">
    <property type="nucleotide sequence ID" value="NZ_JALBUF010000030.1"/>
</dbReference>
<organism evidence="2 3">
    <name type="scientific">Sulfoacidibacillus ferrooxidans</name>
    <dbReference type="NCBI Taxonomy" id="2005001"/>
    <lineage>
        <taxon>Bacteria</taxon>
        <taxon>Bacillati</taxon>
        <taxon>Bacillota</taxon>
        <taxon>Bacilli</taxon>
        <taxon>Bacillales</taxon>
        <taxon>Alicyclobacillaceae</taxon>
        <taxon>Sulfoacidibacillus</taxon>
    </lineage>
</organism>
<evidence type="ECO:0000313" key="3">
    <source>
        <dbReference type="Proteomes" id="UP001139263"/>
    </source>
</evidence>
<protein>
    <recommendedName>
        <fullName evidence="1">ParB-like N-terminal domain-containing protein</fullName>
    </recommendedName>
</protein>
<dbReference type="Pfam" id="PF02195">
    <property type="entry name" value="ParB_N"/>
    <property type="match status" value="1"/>
</dbReference>
<dbReference type="AlphaFoldDB" id="A0A9X2AD41"/>
<accession>A0A9X2AD41</accession>
<keyword evidence="3" id="KW-1185">Reference proteome</keyword>
<dbReference type="EMBL" id="JALBUF010000030">
    <property type="protein sequence ID" value="MCI0184853.1"/>
    <property type="molecule type" value="Genomic_DNA"/>
</dbReference>
<dbReference type="Gene3D" id="3.90.1530.10">
    <property type="entry name" value="Conserved hypothetical protein from pyrococcus furiosus pfu- 392566-001, ParB domain"/>
    <property type="match status" value="1"/>
</dbReference>
<feature type="domain" description="ParB-like N-terminal" evidence="1">
    <location>
        <begin position="134"/>
        <end position="213"/>
    </location>
</feature>
<dbReference type="InterPro" id="IPR036086">
    <property type="entry name" value="ParB/Sulfiredoxin_sf"/>
</dbReference>
<proteinExistence type="predicted"/>
<dbReference type="Proteomes" id="UP001139263">
    <property type="component" value="Unassembled WGS sequence"/>
</dbReference>
<dbReference type="InterPro" id="IPR003115">
    <property type="entry name" value="ParB_N"/>
</dbReference>
<evidence type="ECO:0000259" key="1">
    <source>
        <dbReference type="Pfam" id="PF02195"/>
    </source>
</evidence>
<reference evidence="2" key="1">
    <citation type="submission" date="2022-03" db="EMBL/GenBank/DDBJ databases">
        <title>Draft Genome Sequence of Firmicute Strain S0AB, a Heterotrophic Iron/Sulfur-Oxidizing Extreme Acidophile.</title>
        <authorList>
            <person name="Vergara E."/>
            <person name="Pakostova E."/>
            <person name="Johnson D.B."/>
            <person name="Holmes D.S."/>
        </authorList>
    </citation>
    <scope>NUCLEOTIDE SEQUENCE</scope>
    <source>
        <strain evidence="2">S0AB</strain>
    </source>
</reference>
<gene>
    <name evidence="2" type="ORF">MM817_03150</name>
</gene>
<name>A0A9X2AD41_9BACL</name>
<comment type="caution">
    <text evidence="2">The sequence shown here is derived from an EMBL/GenBank/DDBJ whole genome shotgun (WGS) entry which is preliminary data.</text>
</comment>
<dbReference type="SUPFAM" id="SSF110849">
    <property type="entry name" value="ParB/Sulfiredoxin"/>
    <property type="match status" value="1"/>
</dbReference>